<evidence type="ECO:0000256" key="9">
    <source>
        <dbReference type="ARBA" id="ARBA00023004"/>
    </source>
</evidence>
<dbReference type="InterPro" id="IPR006620">
    <property type="entry name" value="Pro_4_hyd_alph"/>
</dbReference>
<keyword evidence="7" id="KW-0223">Dioxygenase</keyword>
<dbReference type="SUPFAM" id="SSF144232">
    <property type="entry name" value="HIT/MYND zinc finger-like"/>
    <property type="match status" value="1"/>
</dbReference>
<dbReference type="GO" id="GO:0031418">
    <property type="term" value="F:L-ascorbic acid binding"/>
    <property type="evidence" value="ECO:0007669"/>
    <property type="project" value="UniProtKB-KW"/>
</dbReference>
<evidence type="ECO:0000313" key="17">
    <source>
        <dbReference type="Proteomes" id="UP000314982"/>
    </source>
</evidence>
<dbReference type="GO" id="GO:0160082">
    <property type="term" value="F:hypoxia-inducible factor-proline dioxygenase activity"/>
    <property type="evidence" value="ECO:0007669"/>
    <property type="project" value="UniProtKB-EC"/>
</dbReference>
<keyword evidence="4 13" id="KW-0863">Zinc-finger</keyword>
<evidence type="ECO:0000256" key="4">
    <source>
        <dbReference type="ARBA" id="ARBA00022771"/>
    </source>
</evidence>
<dbReference type="Proteomes" id="UP000314982">
    <property type="component" value="Unassembled WGS sequence"/>
</dbReference>
<dbReference type="Ensembl" id="ENSHHUT00000092987.1">
    <property type="protein sequence ID" value="ENSHHUP00000090192.1"/>
    <property type="gene ID" value="ENSHHUG00000052065.1"/>
</dbReference>
<dbReference type="SMART" id="SM00702">
    <property type="entry name" value="P4Hc"/>
    <property type="match status" value="1"/>
</dbReference>
<dbReference type="GO" id="GO:0005634">
    <property type="term" value="C:nucleus"/>
    <property type="evidence" value="ECO:0007669"/>
    <property type="project" value="UniProtKB-SubCell"/>
</dbReference>
<dbReference type="InterPro" id="IPR005123">
    <property type="entry name" value="Oxoglu/Fe-dep_dioxygenase_dom"/>
</dbReference>
<dbReference type="FunFam" id="2.60.120.620:FF:000005">
    <property type="entry name" value="Egl nine homolog 1"/>
    <property type="match status" value="1"/>
</dbReference>
<evidence type="ECO:0000256" key="5">
    <source>
        <dbReference type="ARBA" id="ARBA00022833"/>
    </source>
</evidence>
<evidence type="ECO:0000256" key="3">
    <source>
        <dbReference type="ARBA" id="ARBA00022723"/>
    </source>
</evidence>
<keyword evidence="5" id="KW-0862">Zinc</keyword>
<dbReference type="InterPro" id="IPR002893">
    <property type="entry name" value="Znf_MYND"/>
</dbReference>
<comment type="subcellular location">
    <subcellularLocation>
        <location evidence="2">Nucleus</location>
    </subcellularLocation>
</comment>
<evidence type="ECO:0000256" key="8">
    <source>
        <dbReference type="ARBA" id="ARBA00023002"/>
    </source>
</evidence>
<reference evidence="17" key="1">
    <citation type="submission" date="2018-06" db="EMBL/GenBank/DDBJ databases">
        <title>Genome assembly of Danube salmon.</title>
        <authorList>
            <person name="Macqueen D.J."/>
            <person name="Gundappa M.K."/>
        </authorList>
    </citation>
    <scope>NUCLEOTIDE SEQUENCE [LARGE SCALE GENOMIC DNA]</scope>
</reference>
<evidence type="ECO:0000256" key="1">
    <source>
        <dbReference type="ARBA" id="ARBA00001961"/>
    </source>
</evidence>
<keyword evidence="8" id="KW-0560">Oxidoreductase</keyword>
<feature type="domain" description="MYND-type" evidence="14">
    <location>
        <begin position="14"/>
        <end position="51"/>
    </location>
</feature>
<evidence type="ECO:0000259" key="14">
    <source>
        <dbReference type="PROSITE" id="PS50865"/>
    </source>
</evidence>
<evidence type="ECO:0000256" key="10">
    <source>
        <dbReference type="ARBA" id="ARBA00023242"/>
    </source>
</evidence>
<dbReference type="PROSITE" id="PS51471">
    <property type="entry name" value="FE2OG_OXY"/>
    <property type="match status" value="1"/>
</dbReference>
<keyword evidence="9" id="KW-0408">Iron</keyword>
<reference evidence="16" key="2">
    <citation type="submission" date="2025-08" db="UniProtKB">
        <authorList>
            <consortium name="Ensembl"/>
        </authorList>
    </citation>
    <scope>IDENTIFICATION</scope>
</reference>
<keyword evidence="3" id="KW-0479">Metal-binding</keyword>
<dbReference type="PANTHER" id="PTHR12907">
    <property type="entry name" value="EGL NINE HOMOLOG-RELATED"/>
    <property type="match status" value="1"/>
</dbReference>
<keyword evidence="6" id="KW-0847">Vitamin C</keyword>
<evidence type="ECO:0000256" key="6">
    <source>
        <dbReference type="ARBA" id="ARBA00022896"/>
    </source>
</evidence>
<dbReference type="GO" id="GO:0008198">
    <property type="term" value="F:ferrous iron binding"/>
    <property type="evidence" value="ECO:0007669"/>
    <property type="project" value="TreeGrafter"/>
</dbReference>
<dbReference type="GeneTree" id="ENSGT00940000155704"/>
<proteinExistence type="predicted"/>
<dbReference type="GO" id="GO:0005737">
    <property type="term" value="C:cytoplasm"/>
    <property type="evidence" value="ECO:0007669"/>
    <property type="project" value="TreeGrafter"/>
</dbReference>
<feature type="domain" description="Fe2OG dioxygenase" evidence="15">
    <location>
        <begin position="186"/>
        <end position="284"/>
    </location>
</feature>
<keyword evidence="10" id="KW-0539">Nucleus</keyword>
<dbReference type="PROSITE" id="PS50865">
    <property type="entry name" value="ZF_MYND_2"/>
    <property type="match status" value="1"/>
</dbReference>
<evidence type="ECO:0000313" key="16">
    <source>
        <dbReference type="Ensembl" id="ENSHHUP00000090192.1"/>
    </source>
</evidence>
<dbReference type="InterPro" id="IPR044862">
    <property type="entry name" value="Pro_4_hyd_alph_FE2OG_OXY"/>
</dbReference>
<evidence type="ECO:0000256" key="7">
    <source>
        <dbReference type="ARBA" id="ARBA00022964"/>
    </source>
</evidence>
<dbReference type="Pfam" id="PF13640">
    <property type="entry name" value="2OG-FeII_Oxy_3"/>
    <property type="match status" value="1"/>
</dbReference>
<comment type="cofactor">
    <cofactor evidence="1">
        <name>L-ascorbate</name>
        <dbReference type="ChEBI" id="CHEBI:38290"/>
    </cofactor>
</comment>
<dbReference type="PANTHER" id="PTHR12907:SF4">
    <property type="entry name" value="EGL NINE HOMOLOG 1"/>
    <property type="match status" value="1"/>
</dbReference>
<reference evidence="16" key="3">
    <citation type="submission" date="2025-09" db="UniProtKB">
        <authorList>
            <consortium name="Ensembl"/>
        </authorList>
    </citation>
    <scope>IDENTIFICATION</scope>
</reference>
<name>A0A4W5RN80_9TELE</name>
<organism evidence="16 17">
    <name type="scientific">Hucho hucho</name>
    <name type="common">huchen</name>
    <dbReference type="NCBI Taxonomy" id="62062"/>
    <lineage>
        <taxon>Eukaryota</taxon>
        <taxon>Metazoa</taxon>
        <taxon>Chordata</taxon>
        <taxon>Craniata</taxon>
        <taxon>Vertebrata</taxon>
        <taxon>Euteleostomi</taxon>
        <taxon>Actinopterygii</taxon>
        <taxon>Neopterygii</taxon>
        <taxon>Teleostei</taxon>
        <taxon>Protacanthopterygii</taxon>
        <taxon>Salmoniformes</taxon>
        <taxon>Salmonidae</taxon>
        <taxon>Salmoninae</taxon>
        <taxon>Hucho</taxon>
    </lineage>
</organism>
<dbReference type="AlphaFoldDB" id="A0A4W5RN80"/>
<dbReference type="Gene3D" id="6.10.140.2220">
    <property type="match status" value="1"/>
</dbReference>
<dbReference type="InterPro" id="IPR051559">
    <property type="entry name" value="HIF_prolyl_hydroxylases"/>
</dbReference>
<comment type="catalytic activity">
    <reaction evidence="12">
        <text>L-prolyl-[hypoxia-inducible factor alpha subunit] + 2-oxoglutarate + O2 = trans-4-hydroxy-L-prolyl-[hypoxia-inducible factor alpha subunit] + succinate + CO2</text>
        <dbReference type="Rhea" id="RHEA:48400"/>
        <dbReference type="Rhea" id="RHEA-COMP:12093"/>
        <dbReference type="Rhea" id="RHEA-COMP:12094"/>
        <dbReference type="ChEBI" id="CHEBI:15379"/>
        <dbReference type="ChEBI" id="CHEBI:16526"/>
        <dbReference type="ChEBI" id="CHEBI:16810"/>
        <dbReference type="ChEBI" id="CHEBI:30031"/>
        <dbReference type="ChEBI" id="CHEBI:50342"/>
        <dbReference type="ChEBI" id="CHEBI:61965"/>
        <dbReference type="EC" id="1.14.11.29"/>
    </reaction>
</comment>
<evidence type="ECO:0000259" key="15">
    <source>
        <dbReference type="PROSITE" id="PS51471"/>
    </source>
</evidence>
<dbReference type="Pfam" id="PF01753">
    <property type="entry name" value="zf-MYND"/>
    <property type="match status" value="1"/>
</dbReference>
<keyword evidence="17" id="KW-1185">Reference proteome</keyword>
<evidence type="ECO:0000256" key="2">
    <source>
        <dbReference type="ARBA" id="ARBA00004123"/>
    </source>
</evidence>
<evidence type="ECO:0000256" key="13">
    <source>
        <dbReference type="PROSITE-ProRule" id="PRU00134"/>
    </source>
</evidence>
<dbReference type="GO" id="GO:0008270">
    <property type="term" value="F:zinc ion binding"/>
    <property type="evidence" value="ECO:0007669"/>
    <property type="project" value="UniProtKB-KW"/>
</dbReference>
<accession>A0A4W5RN80</accession>
<dbReference type="Gene3D" id="2.60.120.620">
    <property type="entry name" value="q2cbj1_9rhob like domain"/>
    <property type="match status" value="1"/>
</dbReference>
<evidence type="ECO:0000256" key="11">
    <source>
        <dbReference type="ARBA" id="ARBA00039004"/>
    </source>
</evidence>
<protein>
    <recommendedName>
        <fullName evidence="11">hypoxia-inducible factor-proline dioxygenase</fullName>
        <ecNumber evidence="11">1.14.11.29</ecNumber>
    </recommendedName>
</protein>
<dbReference type="EC" id="1.14.11.29" evidence="11"/>
<dbReference type="PROSITE" id="PS01360">
    <property type="entry name" value="ZF_MYND_1"/>
    <property type="match status" value="1"/>
</dbReference>
<dbReference type="GO" id="GO:0071456">
    <property type="term" value="P:cellular response to hypoxia"/>
    <property type="evidence" value="ECO:0007669"/>
    <property type="project" value="TreeGrafter"/>
</dbReference>
<sequence>TVRCVGLDRDQQYCELCGKMENLLKCGRCRNSFYCSKEHQKSDWKKHKLFCKENDTASQSTKYLITSATRSGSTNGQTMSPPQKLAMNYIVPCMNKHGICVVDNFLGEETGLSILEDVRALHKTGKFTDGQLVSQRSDSTKDIRGDKITWTEGREPGCEKIAFLMSRMDDLVRHCNGKLGNYRINGRTKAMVACYPGNGTGYVRHVDNPNGDGRCVTCIYYLNKDWEAKEHGGILRIFPEAKAQFADIEPKFDRLLFFWSDRRNPHEVQPAYHTRYAITVWYFDADERARAKEKYLTSAGEKGVKVELNKPSNLS</sequence>
<evidence type="ECO:0000256" key="12">
    <source>
        <dbReference type="ARBA" id="ARBA00049134"/>
    </source>
</evidence>